<evidence type="ECO:0000256" key="5">
    <source>
        <dbReference type="SAM" id="MobiDB-lite"/>
    </source>
</evidence>
<dbReference type="Pfam" id="PF04228">
    <property type="entry name" value="Zn_peptidase"/>
    <property type="match status" value="1"/>
</dbReference>
<protein>
    <recommendedName>
        <fullName evidence="9">Metalloprotease</fullName>
    </recommendedName>
</protein>
<evidence type="ECO:0008006" key="9">
    <source>
        <dbReference type="Google" id="ProtNLM"/>
    </source>
</evidence>
<dbReference type="EMBL" id="JAAGVB010000124">
    <property type="protein sequence ID" value="NEW36843.1"/>
    <property type="molecule type" value="Genomic_DNA"/>
</dbReference>
<evidence type="ECO:0000313" key="8">
    <source>
        <dbReference type="Proteomes" id="UP000471166"/>
    </source>
</evidence>
<dbReference type="PANTHER" id="PTHR30168:SF0">
    <property type="entry name" value="INNER MEMBRANE PROTEIN"/>
    <property type="match status" value="1"/>
</dbReference>
<dbReference type="Proteomes" id="UP000471166">
    <property type="component" value="Unassembled WGS sequence"/>
</dbReference>
<proteinExistence type="predicted"/>
<keyword evidence="3 6" id="KW-1133">Transmembrane helix</keyword>
<accession>A0A6P1CYX8</accession>
<dbReference type="GO" id="GO:0016020">
    <property type="term" value="C:membrane"/>
    <property type="evidence" value="ECO:0007669"/>
    <property type="project" value="UniProtKB-SubCell"/>
</dbReference>
<organism evidence="7 8">
    <name type="scientific">Nocardia cyriacigeorgica</name>
    <dbReference type="NCBI Taxonomy" id="135487"/>
    <lineage>
        <taxon>Bacteria</taxon>
        <taxon>Bacillati</taxon>
        <taxon>Actinomycetota</taxon>
        <taxon>Actinomycetes</taxon>
        <taxon>Mycobacteriales</taxon>
        <taxon>Nocardiaceae</taxon>
        <taxon>Nocardia</taxon>
    </lineage>
</organism>
<gene>
    <name evidence="7" type="ORF">GV791_30440</name>
</gene>
<feature type="compositionally biased region" description="Low complexity" evidence="5">
    <location>
        <begin position="51"/>
        <end position="93"/>
    </location>
</feature>
<evidence type="ECO:0000256" key="6">
    <source>
        <dbReference type="SAM" id="Phobius"/>
    </source>
</evidence>
<keyword evidence="2 6" id="KW-0812">Transmembrane</keyword>
<sequence length="334" mass="35469">MPPPRSGGGGLAAAFTIVGVFIVVGLLVATGFAASSSDSSTTAYTPTYTPSYTYSSSSSSASPTTTYSASPTTTRSSYTTTRRTTTSTSTTPAGPKPVAALATNPLFAHSDTGLNNINCAYPAWAPTVSAARAFFEAQSACLGQMWSAMLGYENLPFSPPGLSVTATAAEATSPCTGGSSNFAAFYCSMNKTIYMPLDSFMRNEDPYDTVIFMAVFAHEYGHHVENLSGIMKQSHQEEYDAGPTSPLGLEHSRRLELAAQCFGGMFIGSSTFVGTITADDALETVRDNYRRGDHPGDMRDHGSPQHYGGWYETGYRNNRTQKCNTWAASSADVS</sequence>
<reference evidence="7 8" key="1">
    <citation type="submission" date="2020-01" db="EMBL/GenBank/DDBJ databases">
        <title>Genetics and antimicrobial susceptibilities of Nocardia species isolated from the soil; a comparison with species isolated from humans.</title>
        <authorList>
            <person name="Carrasco G."/>
            <person name="Monzon S."/>
            <person name="Sansegundo M."/>
            <person name="Garcia E."/>
            <person name="Garrido N."/>
            <person name="Medina M.J."/>
            <person name="Villalon P."/>
            <person name="Ramirez-Arocha A.C."/>
            <person name="Jimenez P."/>
            <person name="Cuesta I."/>
            <person name="Valdezate S."/>
        </authorList>
    </citation>
    <scope>NUCLEOTIDE SEQUENCE [LARGE SCALE GENOMIC DNA]</scope>
    <source>
        <strain evidence="7 8">CNM20110626</strain>
    </source>
</reference>
<dbReference type="PANTHER" id="PTHR30168">
    <property type="entry name" value="PUTATIVE MEMBRANE PROTEIN YPFJ"/>
    <property type="match status" value="1"/>
</dbReference>
<comment type="subcellular location">
    <subcellularLocation>
        <location evidence="1">Membrane</location>
        <topology evidence="1">Single-pass membrane protein</topology>
    </subcellularLocation>
</comment>
<dbReference type="AlphaFoldDB" id="A0A6P1CYX8"/>
<evidence type="ECO:0000256" key="2">
    <source>
        <dbReference type="ARBA" id="ARBA00022692"/>
    </source>
</evidence>
<feature type="region of interest" description="Disordered" evidence="5">
    <location>
        <begin position="51"/>
        <end position="96"/>
    </location>
</feature>
<evidence type="ECO:0000256" key="1">
    <source>
        <dbReference type="ARBA" id="ARBA00004167"/>
    </source>
</evidence>
<name>A0A6P1CYX8_9NOCA</name>
<keyword evidence="4 6" id="KW-0472">Membrane</keyword>
<evidence type="ECO:0000313" key="7">
    <source>
        <dbReference type="EMBL" id="NEW36843.1"/>
    </source>
</evidence>
<comment type="caution">
    <text evidence="7">The sequence shown here is derived from an EMBL/GenBank/DDBJ whole genome shotgun (WGS) entry which is preliminary data.</text>
</comment>
<dbReference type="InterPro" id="IPR007343">
    <property type="entry name" value="Uncharacterised_pept_Zn_put"/>
</dbReference>
<feature type="transmembrane region" description="Helical" evidence="6">
    <location>
        <begin position="12"/>
        <end position="34"/>
    </location>
</feature>
<evidence type="ECO:0000256" key="3">
    <source>
        <dbReference type="ARBA" id="ARBA00022989"/>
    </source>
</evidence>
<evidence type="ECO:0000256" key="4">
    <source>
        <dbReference type="ARBA" id="ARBA00023136"/>
    </source>
</evidence>